<comment type="caution">
    <text evidence="2">The sequence shown here is derived from an EMBL/GenBank/DDBJ whole genome shotgun (WGS) entry which is preliminary data.</text>
</comment>
<feature type="signal peptide" evidence="1">
    <location>
        <begin position="1"/>
        <end position="17"/>
    </location>
</feature>
<organism evidence="2 3">
    <name type="scientific">Lentinula boryana</name>
    <dbReference type="NCBI Taxonomy" id="40481"/>
    <lineage>
        <taxon>Eukaryota</taxon>
        <taxon>Fungi</taxon>
        <taxon>Dikarya</taxon>
        <taxon>Basidiomycota</taxon>
        <taxon>Agaricomycotina</taxon>
        <taxon>Agaricomycetes</taxon>
        <taxon>Agaricomycetidae</taxon>
        <taxon>Agaricales</taxon>
        <taxon>Marasmiineae</taxon>
        <taxon>Omphalotaceae</taxon>
        <taxon>Lentinula</taxon>
    </lineage>
</organism>
<evidence type="ECO:0000313" key="2">
    <source>
        <dbReference type="EMBL" id="KAJ3993355.1"/>
    </source>
</evidence>
<dbReference type="EMBL" id="MU790772">
    <property type="protein sequence ID" value="KAJ3993355.1"/>
    <property type="molecule type" value="Genomic_DNA"/>
</dbReference>
<keyword evidence="1" id="KW-0732">Signal</keyword>
<protein>
    <submittedName>
        <fullName evidence="2">Uncharacterized protein</fullName>
    </submittedName>
</protein>
<name>A0ABQ8Q3M7_9AGAR</name>
<accession>A0ABQ8Q3M7</accession>
<gene>
    <name evidence="2" type="ORF">F5050DRAFT_737640</name>
</gene>
<sequence>MLSFLSVVTLLISESATQISTDSQHILDEALDETLEDDRMCFWPSIDRRARSQHCCDHCIIVTKRLRLDLYDIENSFCRTNLDPHLSPLTLYSLSL</sequence>
<dbReference type="Proteomes" id="UP001163828">
    <property type="component" value="Unassembled WGS sequence"/>
</dbReference>
<keyword evidence="3" id="KW-1185">Reference proteome</keyword>
<evidence type="ECO:0000313" key="3">
    <source>
        <dbReference type="Proteomes" id="UP001163828"/>
    </source>
</evidence>
<feature type="chain" id="PRO_5046739368" evidence="1">
    <location>
        <begin position="18"/>
        <end position="96"/>
    </location>
</feature>
<evidence type="ECO:0000256" key="1">
    <source>
        <dbReference type="SAM" id="SignalP"/>
    </source>
</evidence>
<reference evidence="2" key="1">
    <citation type="submission" date="2022-08" db="EMBL/GenBank/DDBJ databases">
        <authorList>
            <consortium name="DOE Joint Genome Institute"/>
            <person name="Min B."/>
            <person name="Riley R."/>
            <person name="Sierra-Patev S."/>
            <person name="Naranjo-Ortiz M."/>
            <person name="Looney B."/>
            <person name="Konkel Z."/>
            <person name="Slot J.C."/>
            <person name="Sakamoto Y."/>
            <person name="Steenwyk J.L."/>
            <person name="Rokas A."/>
            <person name="Carro J."/>
            <person name="Camarero S."/>
            <person name="Ferreira P."/>
            <person name="Molpeceres G."/>
            <person name="Ruiz-Duenas F.J."/>
            <person name="Serrano A."/>
            <person name="Henrissat B."/>
            <person name="Drula E."/>
            <person name="Hughes K.W."/>
            <person name="Mata J.L."/>
            <person name="Ishikawa N.K."/>
            <person name="Vargas-Isla R."/>
            <person name="Ushijima S."/>
            <person name="Smith C.A."/>
            <person name="Ahrendt S."/>
            <person name="Andreopoulos W."/>
            <person name="He G."/>
            <person name="Labutti K."/>
            <person name="Lipzen A."/>
            <person name="Ng V."/>
            <person name="Sandor L."/>
            <person name="Barry K."/>
            <person name="Martinez A.T."/>
            <person name="Xiao Y."/>
            <person name="Gibbons J.G."/>
            <person name="Terashima K."/>
            <person name="Hibbett D.S."/>
            <person name="Grigoriev I.V."/>
        </authorList>
    </citation>
    <scope>NUCLEOTIDE SEQUENCE</scope>
    <source>
        <strain evidence="2">TFB10827</strain>
    </source>
</reference>
<proteinExistence type="predicted"/>